<dbReference type="PANTHER" id="PTHR35353">
    <property type="entry name" value="OSTEOCRIN"/>
    <property type="match status" value="1"/>
</dbReference>
<organism evidence="2 3">
    <name type="scientific">Fundulus heteroclitus</name>
    <name type="common">Killifish</name>
    <name type="synonym">Mummichog</name>
    <dbReference type="NCBI Taxonomy" id="8078"/>
    <lineage>
        <taxon>Eukaryota</taxon>
        <taxon>Metazoa</taxon>
        <taxon>Chordata</taxon>
        <taxon>Craniata</taxon>
        <taxon>Vertebrata</taxon>
        <taxon>Euteleostomi</taxon>
        <taxon>Actinopterygii</taxon>
        <taxon>Neopterygii</taxon>
        <taxon>Teleostei</taxon>
        <taxon>Neoteleostei</taxon>
        <taxon>Acanthomorphata</taxon>
        <taxon>Ovalentaria</taxon>
        <taxon>Atherinomorphae</taxon>
        <taxon>Cyprinodontiformes</taxon>
        <taxon>Fundulidae</taxon>
        <taxon>Fundulus</taxon>
    </lineage>
</organism>
<evidence type="ECO:0000313" key="3">
    <source>
        <dbReference type="Proteomes" id="UP000265000"/>
    </source>
</evidence>
<dbReference type="Ensembl" id="ENSFHET00000028457.1">
    <property type="protein sequence ID" value="ENSFHEP00000019248.1"/>
    <property type="gene ID" value="ENSFHEG00000021152.1"/>
</dbReference>
<accession>A0A3Q2PZ01</accession>
<dbReference type="InterPro" id="IPR021088">
    <property type="entry name" value="Osteocrin"/>
</dbReference>
<keyword evidence="3" id="KW-1185">Reference proteome</keyword>
<proteinExistence type="predicted"/>
<dbReference type="AlphaFoldDB" id="A0A3Q2PZ01"/>
<reference evidence="2" key="1">
    <citation type="submission" date="2025-08" db="UniProtKB">
        <authorList>
            <consortium name="Ensembl"/>
        </authorList>
    </citation>
    <scope>IDENTIFICATION</scope>
</reference>
<dbReference type="PANTHER" id="PTHR35353:SF1">
    <property type="entry name" value="OSTEOCRIN"/>
    <property type="match status" value="1"/>
</dbReference>
<dbReference type="GO" id="GO:0005615">
    <property type="term" value="C:extracellular space"/>
    <property type="evidence" value="ECO:0007669"/>
    <property type="project" value="TreeGrafter"/>
</dbReference>
<reference evidence="2" key="2">
    <citation type="submission" date="2025-09" db="UniProtKB">
        <authorList>
            <consortium name="Ensembl"/>
        </authorList>
    </citation>
    <scope>IDENTIFICATION</scope>
</reference>
<feature type="region of interest" description="Disordered" evidence="1">
    <location>
        <begin position="69"/>
        <end position="132"/>
    </location>
</feature>
<evidence type="ECO:0000256" key="1">
    <source>
        <dbReference type="SAM" id="MobiDB-lite"/>
    </source>
</evidence>
<dbReference type="GO" id="GO:0005102">
    <property type="term" value="F:signaling receptor binding"/>
    <property type="evidence" value="ECO:0007669"/>
    <property type="project" value="TreeGrafter"/>
</dbReference>
<dbReference type="Proteomes" id="UP000265000">
    <property type="component" value="Unplaced"/>
</dbReference>
<dbReference type="GO" id="GO:0009755">
    <property type="term" value="P:hormone-mediated signaling pathway"/>
    <property type="evidence" value="ECO:0007669"/>
    <property type="project" value="TreeGrafter"/>
</dbReference>
<name>A0A3Q2PZ01_FUNHE</name>
<sequence>MQGNVEFINVKEIMQSSSFILVVLTSPSRISEAERELAALITDMEENTGSHLRPAVKLLRTENLWTENDVTEPKRKRSFPGNNAPLDRLSVNSMEARQGKKKQSKGLETPRRRQNPPPMDRVGTSRLPSTRG</sequence>
<dbReference type="Pfam" id="PF11037">
    <property type="entry name" value="Musclin"/>
    <property type="match status" value="1"/>
</dbReference>
<evidence type="ECO:0000313" key="2">
    <source>
        <dbReference type="Ensembl" id="ENSFHEP00000019248.1"/>
    </source>
</evidence>
<dbReference type="GeneTree" id="ENSGT00940000171805"/>
<protein>
    <submittedName>
        <fullName evidence="2">Uncharacterized protein</fullName>
    </submittedName>
</protein>
<dbReference type="STRING" id="8078.ENSFHEP00000019248"/>